<gene>
    <name evidence="2" type="ORF">BGZ99_000382</name>
</gene>
<feature type="compositionally biased region" description="Low complexity" evidence="1">
    <location>
        <begin position="8"/>
        <end position="23"/>
    </location>
</feature>
<keyword evidence="3" id="KW-1185">Reference proteome</keyword>
<sequence length="72" mass="7961">MESETTPSFSQQQQASQNHFQGSSTSSFVLEQVKDNTHKLLPSSIIDPPLVYNPAVQEQYRQHPPSSSSPSS</sequence>
<reference evidence="2" key="1">
    <citation type="journal article" date="2020" name="Fungal Divers.">
        <title>Resolving the Mortierellaceae phylogeny through synthesis of multi-gene phylogenetics and phylogenomics.</title>
        <authorList>
            <person name="Vandepol N."/>
            <person name="Liber J."/>
            <person name="Desiro A."/>
            <person name="Na H."/>
            <person name="Kennedy M."/>
            <person name="Barry K."/>
            <person name="Grigoriev I.V."/>
            <person name="Miller A.N."/>
            <person name="O'Donnell K."/>
            <person name="Stajich J.E."/>
            <person name="Bonito G."/>
        </authorList>
    </citation>
    <scope>NUCLEOTIDE SEQUENCE</scope>
    <source>
        <strain evidence="2">REB-010B</strain>
    </source>
</reference>
<dbReference type="EMBL" id="JAAAIP010000107">
    <property type="protein sequence ID" value="KAG0325613.1"/>
    <property type="molecule type" value="Genomic_DNA"/>
</dbReference>
<dbReference type="AlphaFoldDB" id="A0A9P6RSC9"/>
<name>A0A9P6RSC9_9FUNG</name>
<proteinExistence type="predicted"/>
<feature type="region of interest" description="Disordered" evidence="1">
    <location>
        <begin position="1"/>
        <end position="72"/>
    </location>
</feature>
<organism evidence="2 3">
    <name type="scientific">Dissophora globulifera</name>
    <dbReference type="NCBI Taxonomy" id="979702"/>
    <lineage>
        <taxon>Eukaryota</taxon>
        <taxon>Fungi</taxon>
        <taxon>Fungi incertae sedis</taxon>
        <taxon>Mucoromycota</taxon>
        <taxon>Mortierellomycotina</taxon>
        <taxon>Mortierellomycetes</taxon>
        <taxon>Mortierellales</taxon>
        <taxon>Mortierellaceae</taxon>
        <taxon>Dissophora</taxon>
    </lineage>
</organism>
<evidence type="ECO:0000313" key="3">
    <source>
        <dbReference type="Proteomes" id="UP000738325"/>
    </source>
</evidence>
<comment type="caution">
    <text evidence="2">The sequence shown here is derived from an EMBL/GenBank/DDBJ whole genome shotgun (WGS) entry which is preliminary data.</text>
</comment>
<protein>
    <submittedName>
        <fullName evidence="2">Uncharacterized protein</fullName>
    </submittedName>
</protein>
<feature type="non-terminal residue" evidence="2">
    <location>
        <position position="72"/>
    </location>
</feature>
<accession>A0A9P6RSC9</accession>
<evidence type="ECO:0000313" key="2">
    <source>
        <dbReference type="EMBL" id="KAG0325613.1"/>
    </source>
</evidence>
<evidence type="ECO:0000256" key="1">
    <source>
        <dbReference type="SAM" id="MobiDB-lite"/>
    </source>
</evidence>
<dbReference type="Proteomes" id="UP000738325">
    <property type="component" value="Unassembled WGS sequence"/>
</dbReference>